<feature type="binding site" evidence="7">
    <location>
        <position position="130"/>
    </location>
    <ligand>
        <name>Mg(2+)</name>
        <dbReference type="ChEBI" id="CHEBI:18420"/>
    </ligand>
</feature>
<reference evidence="10" key="1">
    <citation type="submission" date="2012-02" db="EMBL/GenBank/DDBJ databases">
        <title>Complete sequence of Desulfitobacterium dichloroeliminans LMG P-21439.</title>
        <authorList>
            <person name="Lucas S."/>
            <person name="Han J."/>
            <person name="Lapidus A."/>
            <person name="Cheng J.-F."/>
            <person name="Goodwin L."/>
            <person name="Pitluck S."/>
            <person name="Peters L."/>
            <person name="Ovchinnikova G."/>
            <person name="Teshima H."/>
            <person name="Detter J.C."/>
            <person name="Han C."/>
            <person name="Tapia R."/>
            <person name="Land M."/>
            <person name="Hauser L."/>
            <person name="Kyrpides N."/>
            <person name="Ivanova N."/>
            <person name="Pagani I."/>
            <person name="Kruse T."/>
            <person name="de Vos W.M."/>
            <person name="Boon N."/>
            <person name="Smidt H."/>
            <person name="Woyke T."/>
        </authorList>
    </citation>
    <scope>NUCLEOTIDE SEQUENCE [LARGE SCALE GENOMIC DNA]</scope>
    <source>
        <strain evidence="10">LMG P-21439 / DCA1</strain>
    </source>
</reference>
<evidence type="ECO:0000256" key="4">
    <source>
        <dbReference type="ARBA" id="ARBA00022692"/>
    </source>
</evidence>
<dbReference type="EMBL" id="CP003344">
    <property type="protein sequence ID" value="AGA68361.1"/>
    <property type="molecule type" value="Genomic_DNA"/>
</dbReference>
<evidence type="ECO:0000256" key="1">
    <source>
        <dbReference type="ARBA" id="ARBA00004651"/>
    </source>
</evidence>
<dbReference type="PROSITE" id="PS01348">
    <property type="entry name" value="MRAY_2"/>
    <property type="match status" value="1"/>
</dbReference>
<keyword evidence="3 9" id="KW-0808">Transferase</keyword>
<feature type="transmembrane region" description="Helical" evidence="8">
    <location>
        <begin position="161"/>
        <end position="177"/>
    </location>
</feature>
<feature type="binding site" evidence="7">
    <location>
        <position position="186"/>
    </location>
    <ligand>
        <name>Mg(2+)</name>
        <dbReference type="ChEBI" id="CHEBI:18420"/>
    </ligand>
</feature>
<name>L0F6S4_DESDL</name>
<keyword evidence="6 8" id="KW-0472">Membrane</keyword>
<dbReference type="eggNOG" id="COG0472">
    <property type="taxonomic scope" value="Bacteria"/>
</dbReference>
<keyword evidence="10" id="KW-1185">Reference proteome</keyword>
<comment type="cofactor">
    <cofactor evidence="7">
        <name>Mg(2+)</name>
        <dbReference type="ChEBI" id="CHEBI:18420"/>
    </cofactor>
</comment>
<dbReference type="GO" id="GO:0046872">
    <property type="term" value="F:metal ion binding"/>
    <property type="evidence" value="ECO:0007669"/>
    <property type="project" value="UniProtKB-KW"/>
</dbReference>
<dbReference type="PANTHER" id="PTHR22926">
    <property type="entry name" value="PHOSPHO-N-ACETYLMURAMOYL-PENTAPEPTIDE-TRANSFERASE"/>
    <property type="match status" value="1"/>
</dbReference>
<dbReference type="Pfam" id="PF00953">
    <property type="entry name" value="Glycos_transf_4"/>
    <property type="match status" value="1"/>
</dbReference>
<keyword evidence="2" id="KW-1003">Cell membrane</keyword>
<evidence type="ECO:0000256" key="5">
    <source>
        <dbReference type="ARBA" id="ARBA00022989"/>
    </source>
</evidence>
<keyword evidence="7" id="KW-0479">Metal-binding</keyword>
<keyword evidence="4 8" id="KW-0812">Transmembrane</keyword>
<sequence>MSFSLSLALTVILIPLVIRYRIIDKPNYRSIHTRETPKAGGIAILLGLLGGLFISGQGTALLALALLMVGATTLGLLDDLKNLSPNAKLIAQFALALLTTAGGYQFVLFGNLLDTAITVIWIVGLMNAFNLIDGMDGLAGGVAGIATLIFFALGVPSLETIALPLLGSILGFLIYNFRPAKIFMGDTGSMLLGYLLAVMGILVQRSAESPWVGGAVTLLILSYPLFDIALSIIRRKVNHRPIFAPDRSHSYNLLMDQMGMGYLSTVFTVYGVTACGGLLGFLTYTRQSLALAAISLIVVIATMITFVARYHLLAVSRYEKR</sequence>
<dbReference type="InterPro" id="IPR000715">
    <property type="entry name" value="Glycosyl_transferase_4"/>
</dbReference>
<dbReference type="KEGG" id="ddl:Desdi_0837"/>
<keyword evidence="7" id="KW-0460">Magnesium</keyword>
<feature type="transmembrane region" description="Helical" evidence="8">
    <location>
        <begin position="211"/>
        <end position="233"/>
    </location>
</feature>
<dbReference type="RefSeq" id="WP_015261362.1">
    <property type="nucleotide sequence ID" value="NC_019903.1"/>
</dbReference>
<comment type="subcellular location">
    <subcellularLocation>
        <location evidence="1">Cell membrane</location>
        <topology evidence="1">Multi-pass membrane protein</topology>
    </subcellularLocation>
</comment>
<dbReference type="CDD" id="cd06853">
    <property type="entry name" value="GT_WecA_like"/>
    <property type="match status" value="1"/>
</dbReference>
<evidence type="ECO:0000256" key="2">
    <source>
        <dbReference type="ARBA" id="ARBA00022475"/>
    </source>
</evidence>
<feature type="transmembrane region" description="Helical" evidence="8">
    <location>
        <begin position="262"/>
        <end position="284"/>
    </location>
</feature>
<dbReference type="GO" id="GO:0071555">
    <property type="term" value="P:cell wall organization"/>
    <property type="evidence" value="ECO:0007669"/>
    <property type="project" value="TreeGrafter"/>
</dbReference>
<feature type="transmembrane region" description="Helical" evidence="8">
    <location>
        <begin position="290"/>
        <end position="312"/>
    </location>
</feature>
<feature type="transmembrane region" description="Helical" evidence="8">
    <location>
        <begin position="43"/>
        <end position="69"/>
    </location>
</feature>
<keyword evidence="5 8" id="KW-1133">Transmembrane helix</keyword>
<dbReference type="GO" id="GO:0005886">
    <property type="term" value="C:plasma membrane"/>
    <property type="evidence" value="ECO:0007669"/>
    <property type="project" value="UniProtKB-SubCell"/>
</dbReference>
<dbReference type="AlphaFoldDB" id="L0F6S4"/>
<evidence type="ECO:0000256" key="8">
    <source>
        <dbReference type="SAM" id="Phobius"/>
    </source>
</evidence>
<evidence type="ECO:0000256" key="7">
    <source>
        <dbReference type="PIRSR" id="PIRSR600715-1"/>
    </source>
</evidence>
<feature type="transmembrane region" description="Helical" evidence="8">
    <location>
        <begin position="137"/>
        <end position="155"/>
    </location>
</feature>
<dbReference type="GO" id="GO:0009103">
    <property type="term" value="P:lipopolysaccharide biosynthetic process"/>
    <property type="evidence" value="ECO:0007669"/>
    <property type="project" value="TreeGrafter"/>
</dbReference>
<gene>
    <name evidence="9" type="ordered locus">Desdi_0837</name>
</gene>
<dbReference type="STRING" id="871963.Desdi_0837"/>
<dbReference type="HOGENOM" id="CLU_023982_2_4_9"/>
<accession>L0F6S4</accession>
<dbReference type="GO" id="GO:0016780">
    <property type="term" value="F:phosphotransferase activity, for other substituted phosphate groups"/>
    <property type="evidence" value="ECO:0007669"/>
    <property type="project" value="InterPro"/>
</dbReference>
<organism evidence="9 10">
    <name type="scientific">Desulfitobacterium dichloroeliminans (strain LMG P-21439 / DCA1)</name>
    <dbReference type="NCBI Taxonomy" id="871963"/>
    <lineage>
        <taxon>Bacteria</taxon>
        <taxon>Bacillati</taxon>
        <taxon>Bacillota</taxon>
        <taxon>Clostridia</taxon>
        <taxon>Eubacteriales</taxon>
        <taxon>Desulfitobacteriaceae</taxon>
        <taxon>Desulfitobacterium</taxon>
    </lineage>
</organism>
<evidence type="ECO:0000313" key="10">
    <source>
        <dbReference type="Proteomes" id="UP000010797"/>
    </source>
</evidence>
<dbReference type="PANTHER" id="PTHR22926:SF3">
    <property type="entry name" value="UNDECAPRENYL-PHOSPHATE ALPHA-N-ACETYLGLUCOSAMINYL 1-PHOSPHATE TRANSFERASE"/>
    <property type="match status" value="1"/>
</dbReference>
<feature type="transmembrane region" description="Helical" evidence="8">
    <location>
        <begin position="189"/>
        <end position="205"/>
    </location>
</feature>
<evidence type="ECO:0000256" key="6">
    <source>
        <dbReference type="ARBA" id="ARBA00023136"/>
    </source>
</evidence>
<evidence type="ECO:0000256" key="3">
    <source>
        <dbReference type="ARBA" id="ARBA00022679"/>
    </source>
</evidence>
<proteinExistence type="predicted"/>
<dbReference type="OrthoDB" id="9805475at2"/>
<evidence type="ECO:0000313" key="9">
    <source>
        <dbReference type="EMBL" id="AGA68361.1"/>
    </source>
</evidence>
<dbReference type="InterPro" id="IPR018480">
    <property type="entry name" value="PNAcMuramoyl-5peptid_Trfase_CS"/>
</dbReference>
<protein>
    <submittedName>
        <fullName evidence="9">UDP-N-acetylmuramyl pentapeptide phosphotransferase/UDP-N-acetylglucosamine-1-phosphate transferase</fullName>
    </submittedName>
</protein>
<dbReference type="Proteomes" id="UP000010797">
    <property type="component" value="Chromosome"/>
</dbReference>
<dbReference type="GO" id="GO:0044038">
    <property type="term" value="P:cell wall macromolecule biosynthetic process"/>
    <property type="evidence" value="ECO:0007669"/>
    <property type="project" value="TreeGrafter"/>
</dbReference>